<accession>A0ABQ5C930</accession>
<protein>
    <recommendedName>
        <fullName evidence="1">F-box associated beta-propeller type 1 domain-containing protein</fullName>
    </recommendedName>
</protein>
<dbReference type="PANTHER" id="PTHR35546:SF130">
    <property type="entry name" value="EXPRESSED PROTEIN"/>
    <property type="match status" value="1"/>
</dbReference>
<organism evidence="2 3">
    <name type="scientific">Tanacetum coccineum</name>
    <dbReference type="NCBI Taxonomy" id="301880"/>
    <lineage>
        <taxon>Eukaryota</taxon>
        <taxon>Viridiplantae</taxon>
        <taxon>Streptophyta</taxon>
        <taxon>Embryophyta</taxon>
        <taxon>Tracheophyta</taxon>
        <taxon>Spermatophyta</taxon>
        <taxon>Magnoliopsida</taxon>
        <taxon>eudicotyledons</taxon>
        <taxon>Gunneridae</taxon>
        <taxon>Pentapetalae</taxon>
        <taxon>asterids</taxon>
        <taxon>campanulids</taxon>
        <taxon>Asterales</taxon>
        <taxon>Asteraceae</taxon>
        <taxon>Asteroideae</taxon>
        <taxon>Anthemideae</taxon>
        <taxon>Anthemidinae</taxon>
        <taxon>Tanacetum</taxon>
    </lineage>
</organism>
<evidence type="ECO:0000313" key="2">
    <source>
        <dbReference type="EMBL" id="GJT23601.1"/>
    </source>
</evidence>
<sequence length="299" mass="34573">MDHSFGFAEEVDHVRILQSCNGLLLCSGSAWPIFYYVYNPSTNLFKRLPQPNYYLGDDSCFFSSGVFRLAFDPIQSSHYKVVQARGEAGKTWIQIYSLEIGNWSFCRDRFSYFSFDHFESEIYWNDAFYWLEGLNRELKHCKLNIEDHDHPIMTSLEIAHGLHRGRNFLESFGGPIYDPILLLMEIPHMLHLEGKFFESCGCLLLVCRDDIGSTEITIYEMMKGSFVWSVRYLDAFVVINLSGKVVKFNLISKTNIEIFDIGSNQMDDDEDDDDDAVLFIPPFEVDPNLYEFIPSLASV</sequence>
<dbReference type="InterPro" id="IPR055290">
    <property type="entry name" value="At3g26010-like"/>
</dbReference>
<dbReference type="PANTHER" id="PTHR35546">
    <property type="entry name" value="F-BOX PROTEIN INTERACTION DOMAIN PROTEIN-RELATED"/>
    <property type="match status" value="1"/>
</dbReference>
<reference evidence="2" key="2">
    <citation type="submission" date="2022-01" db="EMBL/GenBank/DDBJ databases">
        <authorList>
            <person name="Yamashiro T."/>
            <person name="Shiraishi A."/>
            <person name="Satake H."/>
            <person name="Nakayama K."/>
        </authorList>
    </citation>
    <scope>NUCLEOTIDE SEQUENCE</scope>
</reference>
<dbReference type="Proteomes" id="UP001151760">
    <property type="component" value="Unassembled WGS sequence"/>
</dbReference>
<dbReference type="EMBL" id="BQNB010014069">
    <property type="protein sequence ID" value="GJT23601.1"/>
    <property type="molecule type" value="Genomic_DNA"/>
</dbReference>
<dbReference type="Pfam" id="PF07734">
    <property type="entry name" value="FBA_1"/>
    <property type="match status" value="1"/>
</dbReference>
<dbReference type="InterPro" id="IPR006527">
    <property type="entry name" value="F-box-assoc_dom_typ1"/>
</dbReference>
<gene>
    <name evidence="2" type="ORF">Tco_0893538</name>
</gene>
<proteinExistence type="predicted"/>
<reference evidence="2" key="1">
    <citation type="journal article" date="2022" name="Int. J. Mol. Sci.">
        <title>Draft Genome of Tanacetum Coccineum: Genomic Comparison of Closely Related Tanacetum-Family Plants.</title>
        <authorList>
            <person name="Yamashiro T."/>
            <person name="Shiraishi A."/>
            <person name="Nakayama K."/>
            <person name="Satake H."/>
        </authorList>
    </citation>
    <scope>NUCLEOTIDE SEQUENCE</scope>
</reference>
<evidence type="ECO:0000259" key="1">
    <source>
        <dbReference type="Pfam" id="PF07734"/>
    </source>
</evidence>
<evidence type="ECO:0000313" key="3">
    <source>
        <dbReference type="Proteomes" id="UP001151760"/>
    </source>
</evidence>
<keyword evidence="3" id="KW-1185">Reference proteome</keyword>
<feature type="domain" description="F-box associated beta-propeller type 1" evidence="1">
    <location>
        <begin position="13"/>
        <end position="132"/>
    </location>
</feature>
<comment type="caution">
    <text evidence="2">The sequence shown here is derived from an EMBL/GenBank/DDBJ whole genome shotgun (WGS) entry which is preliminary data.</text>
</comment>
<name>A0ABQ5C930_9ASTR</name>